<dbReference type="OrthoDB" id="252552at2157"/>
<organism evidence="2 3">
    <name type="scientific">Halomicrobium zhouii</name>
    <dbReference type="NCBI Taxonomy" id="767519"/>
    <lineage>
        <taxon>Archaea</taxon>
        <taxon>Methanobacteriati</taxon>
        <taxon>Methanobacteriota</taxon>
        <taxon>Stenosarchaea group</taxon>
        <taxon>Halobacteria</taxon>
        <taxon>Halobacteriales</taxon>
        <taxon>Haloarculaceae</taxon>
        <taxon>Halomicrobium</taxon>
    </lineage>
</organism>
<evidence type="ECO:0000256" key="1">
    <source>
        <dbReference type="SAM" id="MobiDB-lite"/>
    </source>
</evidence>
<dbReference type="STRING" id="767519.SAMN05216559_0423"/>
<evidence type="ECO:0000313" key="2">
    <source>
        <dbReference type="EMBL" id="SFR87933.1"/>
    </source>
</evidence>
<dbReference type="InterPro" id="IPR058370">
    <property type="entry name" value="DUF8057"/>
</dbReference>
<dbReference type="EMBL" id="FOZK01000001">
    <property type="protein sequence ID" value="SFR87933.1"/>
    <property type="molecule type" value="Genomic_DNA"/>
</dbReference>
<feature type="compositionally biased region" description="Basic and acidic residues" evidence="1">
    <location>
        <begin position="116"/>
        <end position="136"/>
    </location>
</feature>
<sequence length="136" mass="15317">MSLYEREYGTDWDALDKDEATERAYAIGVAEKLGEYNRDELEAVYDEMDTSYNKSLVELAYREGRQEATEAAERANADGDAVWAELVEGETVTVDPDDRPTGGRDGLPEALETSDVLDRQEVDSTDIVDRPEFLDR</sequence>
<accession>A0A1I6K9J3</accession>
<dbReference type="RefSeq" id="WP_089813419.1">
    <property type="nucleotide sequence ID" value="NZ_FOZK01000001.1"/>
</dbReference>
<protein>
    <submittedName>
        <fullName evidence="2">Uncharacterized protein</fullName>
    </submittedName>
</protein>
<evidence type="ECO:0000313" key="3">
    <source>
        <dbReference type="Proteomes" id="UP000199062"/>
    </source>
</evidence>
<dbReference type="Pfam" id="PF26244">
    <property type="entry name" value="DUF8057"/>
    <property type="match status" value="1"/>
</dbReference>
<proteinExistence type="predicted"/>
<reference evidence="2 3" key="1">
    <citation type="submission" date="2016-10" db="EMBL/GenBank/DDBJ databases">
        <authorList>
            <person name="de Groot N.N."/>
        </authorList>
    </citation>
    <scope>NUCLEOTIDE SEQUENCE [LARGE SCALE GENOMIC DNA]</scope>
    <source>
        <strain evidence="2 3">CGMCC 1.10457</strain>
    </source>
</reference>
<gene>
    <name evidence="2" type="ORF">SAMN05216559_0423</name>
</gene>
<keyword evidence="3" id="KW-1185">Reference proteome</keyword>
<feature type="region of interest" description="Disordered" evidence="1">
    <location>
        <begin position="89"/>
        <end position="136"/>
    </location>
</feature>
<dbReference type="Proteomes" id="UP000199062">
    <property type="component" value="Unassembled WGS sequence"/>
</dbReference>
<name>A0A1I6K9J3_9EURY</name>
<dbReference type="AlphaFoldDB" id="A0A1I6K9J3"/>